<sequence length="56" mass="6647">MQSYVYLVKNLRFRLEKTHFGVLFLDIIKVQGVGESAFLEFLIWLINIKLLLLHII</sequence>
<dbReference type="Proteomes" id="UP000004407">
    <property type="component" value="Unassembled WGS sequence"/>
</dbReference>
<reference evidence="1 2" key="1">
    <citation type="submission" date="2011-08" db="EMBL/GenBank/DDBJ databases">
        <authorList>
            <person name="Weinstock G."/>
            <person name="Sodergren E."/>
            <person name="Clifton S."/>
            <person name="Fulton L."/>
            <person name="Fulton B."/>
            <person name="Courtney L."/>
            <person name="Fronick C."/>
            <person name="Harrison M."/>
            <person name="Strong C."/>
            <person name="Farmer C."/>
            <person name="Delahaunty K."/>
            <person name="Markovic C."/>
            <person name="Hall O."/>
            <person name="Minx P."/>
            <person name="Tomlinson C."/>
            <person name="Mitreva M."/>
            <person name="Hou S."/>
            <person name="Chen J."/>
            <person name="Wollam A."/>
            <person name="Pepin K.H."/>
            <person name="Johnson M."/>
            <person name="Bhonagiri V."/>
            <person name="Zhang X."/>
            <person name="Suruliraj S."/>
            <person name="Warren W."/>
            <person name="Chinwalla A."/>
            <person name="Mardis E.R."/>
            <person name="Wilson R.K."/>
        </authorList>
    </citation>
    <scope>NUCLEOTIDE SEQUENCE [LARGE SCALE GENOMIC DNA]</scope>
    <source>
        <strain evidence="1 2">DSM 18206</strain>
    </source>
</reference>
<accession>G6B292</accession>
<dbReference type="AlphaFoldDB" id="G6B292"/>
<name>G6B292_9BACT</name>
<proteinExistence type="predicted"/>
<protein>
    <submittedName>
        <fullName evidence="1">Uncharacterized protein</fullName>
    </submittedName>
</protein>
<evidence type="ECO:0000313" key="1">
    <source>
        <dbReference type="EMBL" id="EHJ35064.1"/>
    </source>
</evidence>
<comment type="caution">
    <text evidence="1">The sequence shown here is derived from an EMBL/GenBank/DDBJ whole genome shotgun (WGS) entry which is preliminary data.</text>
</comment>
<dbReference type="EMBL" id="AFZZ01000261">
    <property type="protein sequence ID" value="EHJ35064.1"/>
    <property type="molecule type" value="Genomic_DNA"/>
</dbReference>
<organism evidence="1 2">
    <name type="scientific">Leyella stercorea DSM 18206</name>
    <dbReference type="NCBI Taxonomy" id="1002367"/>
    <lineage>
        <taxon>Bacteria</taxon>
        <taxon>Pseudomonadati</taxon>
        <taxon>Bacteroidota</taxon>
        <taxon>Bacteroidia</taxon>
        <taxon>Bacteroidales</taxon>
        <taxon>Prevotellaceae</taxon>
        <taxon>Leyella</taxon>
    </lineage>
</organism>
<dbReference type="HOGENOM" id="CLU_3010565_0_0_10"/>
<evidence type="ECO:0000313" key="2">
    <source>
        <dbReference type="Proteomes" id="UP000004407"/>
    </source>
</evidence>
<gene>
    <name evidence="1" type="ORF">HMPREF0673_03025</name>
</gene>